<keyword evidence="5" id="KW-0808">Transferase</keyword>
<dbReference type="SMART" id="SM00267">
    <property type="entry name" value="GGDEF"/>
    <property type="match status" value="1"/>
</dbReference>
<keyword evidence="3" id="KW-1133">Transmembrane helix</keyword>
<reference evidence="5 6" key="1">
    <citation type="submission" date="2024-09" db="EMBL/GenBank/DDBJ databases">
        <authorList>
            <person name="Sun Q."/>
            <person name="Mori K."/>
        </authorList>
    </citation>
    <scope>NUCLEOTIDE SEQUENCE [LARGE SCALE GENOMIC DNA]</scope>
    <source>
        <strain evidence="5 6">NCAIM B.01794</strain>
    </source>
</reference>
<proteinExistence type="predicted"/>
<evidence type="ECO:0000256" key="2">
    <source>
        <dbReference type="ARBA" id="ARBA00034247"/>
    </source>
</evidence>
<dbReference type="Pfam" id="PF00990">
    <property type="entry name" value="GGDEF"/>
    <property type="match status" value="1"/>
</dbReference>
<keyword evidence="6" id="KW-1185">Reference proteome</keyword>
<feature type="transmembrane region" description="Helical" evidence="3">
    <location>
        <begin position="6"/>
        <end position="23"/>
    </location>
</feature>
<evidence type="ECO:0000259" key="4">
    <source>
        <dbReference type="PROSITE" id="PS50887"/>
    </source>
</evidence>
<dbReference type="Gene3D" id="3.30.70.270">
    <property type="match status" value="1"/>
</dbReference>
<sequence length="436" mass="47633">MSGLFLLLAQAVVFFVTMAAIFYKRKTIGVGVFFCILGTMHFLETYLAAVFFVELPFGLISAGSTALFPGKLALCLLLYIKEDAESMRQPTYGLLAGNLLMIVLALMLRLYQPLENLPANAPGLGFVDQMGLLMIWGTLLLFIDLLALVVIYERLGKLATNTIMGRIFVSLALVLTFDQVFFFAGLHLLADAPAAAFFGGWVAKVCAAALFSGMLTLYLCYVEKSPLPTHAVADVFDRLTYRHRYEKLVKQVGRDALTGLQDRGRFDTKGPAMLQTASRSSMPASLMMIDIDRFKEINDQYGHPVGDRVLCNVATMLASVKRESDELFRYGGEEFSLLCPDLPAESAMAAAERIRAAVSSTQHADLDQPVTISIGVASFPAQAQDFATLLARADAALYQAKALGRDRVCHADLHPIQTSKERLTAGLADRGTTGAW</sequence>
<dbReference type="InterPro" id="IPR000160">
    <property type="entry name" value="GGDEF_dom"/>
</dbReference>
<evidence type="ECO:0000313" key="6">
    <source>
        <dbReference type="Proteomes" id="UP001589891"/>
    </source>
</evidence>
<name>A0ABV6SP10_AZOPA</name>
<dbReference type="EMBL" id="JBHLSS010000098">
    <property type="protein sequence ID" value="MFC0710846.1"/>
    <property type="molecule type" value="Genomic_DNA"/>
</dbReference>
<dbReference type="PROSITE" id="PS50887">
    <property type="entry name" value="GGDEF"/>
    <property type="match status" value="1"/>
</dbReference>
<comment type="caution">
    <text evidence="5">The sequence shown here is derived from an EMBL/GenBank/DDBJ whole genome shotgun (WGS) entry which is preliminary data.</text>
</comment>
<dbReference type="GO" id="GO:0052621">
    <property type="term" value="F:diguanylate cyclase activity"/>
    <property type="evidence" value="ECO:0007669"/>
    <property type="project" value="UniProtKB-EC"/>
</dbReference>
<feature type="transmembrane region" description="Helical" evidence="3">
    <location>
        <begin position="59"/>
        <end position="80"/>
    </location>
</feature>
<comment type="catalytic activity">
    <reaction evidence="2">
        <text>2 GTP = 3',3'-c-di-GMP + 2 diphosphate</text>
        <dbReference type="Rhea" id="RHEA:24898"/>
        <dbReference type="ChEBI" id="CHEBI:33019"/>
        <dbReference type="ChEBI" id="CHEBI:37565"/>
        <dbReference type="ChEBI" id="CHEBI:58805"/>
        <dbReference type="EC" id="2.7.7.65"/>
    </reaction>
</comment>
<accession>A0ABV6SP10</accession>
<dbReference type="PANTHER" id="PTHR45138:SF9">
    <property type="entry name" value="DIGUANYLATE CYCLASE DGCM-RELATED"/>
    <property type="match status" value="1"/>
</dbReference>
<gene>
    <name evidence="5" type="ORF">ACFFGX_15240</name>
</gene>
<dbReference type="InterPro" id="IPR029787">
    <property type="entry name" value="Nucleotide_cyclase"/>
</dbReference>
<dbReference type="InterPro" id="IPR043128">
    <property type="entry name" value="Rev_trsase/Diguanyl_cyclase"/>
</dbReference>
<dbReference type="EC" id="2.7.7.65" evidence="1"/>
<feature type="transmembrane region" description="Helical" evidence="3">
    <location>
        <begin position="30"/>
        <end position="53"/>
    </location>
</feature>
<keyword evidence="3" id="KW-0812">Transmembrane</keyword>
<feature type="transmembrane region" description="Helical" evidence="3">
    <location>
        <begin position="201"/>
        <end position="221"/>
    </location>
</feature>
<dbReference type="SUPFAM" id="SSF55073">
    <property type="entry name" value="Nucleotide cyclase"/>
    <property type="match status" value="1"/>
</dbReference>
<dbReference type="RefSeq" id="WP_376947334.1">
    <property type="nucleotide sequence ID" value="NZ_CP171449.1"/>
</dbReference>
<evidence type="ECO:0000256" key="1">
    <source>
        <dbReference type="ARBA" id="ARBA00012528"/>
    </source>
</evidence>
<keyword evidence="5" id="KW-0548">Nucleotidyltransferase</keyword>
<evidence type="ECO:0000313" key="5">
    <source>
        <dbReference type="EMBL" id="MFC0710846.1"/>
    </source>
</evidence>
<dbReference type="Pfam" id="PF20973">
    <property type="entry name" value="VUPS"/>
    <property type="match status" value="1"/>
</dbReference>
<dbReference type="InterPro" id="IPR050469">
    <property type="entry name" value="Diguanylate_Cyclase"/>
</dbReference>
<keyword evidence="3" id="KW-0472">Membrane</keyword>
<dbReference type="CDD" id="cd01949">
    <property type="entry name" value="GGDEF"/>
    <property type="match status" value="1"/>
</dbReference>
<protein>
    <recommendedName>
        <fullName evidence="1">diguanylate cyclase</fullName>
        <ecNumber evidence="1">2.7.7.65</ecNumber>
    </recommendedName>
</protein>
<dbReference type="Proteomes" id="UP001589891">
    <property type="component" value="Unassembled WGS sequence"/>
</dbReference>
<feature type="transmembrane region" description="Helical" evidence="3">
    <location>
        <begin position="92"/>
        <end position="111"/>
    </location>
</feature>
<dbReference type="InterPro" id="IPR048533">
    <property type="entry name" value="VUPS"/>
</dbReference>
<evidence type="ECO:0000256" key="3">
    <source>
        <dbReference type="SAM" id="Phobius"/>
    </source>
</evidence>
<dbReference type="NCBIfam" id="TIGR00254">
    <property type="entry name" value="GGDEF"/>
    <property type="match status" value="1"/>
</dbReference>
<organism evidence="5 6">
    <name type="scientific">Azorhizophilus paspali</name>
    <name type="common">Azotobacter paspali</name>
    <dbReference type="NCBI Taxonomy" id="69963"/>
    <lineage>
        <taxon>Bacteria</taxon>
        <taxon>Pseudomonadati</taxon>
        <taxon>Pseudomonadota</taxon>
        <taxon>Gammaproteobacteria</taxon>
        <taxon>Pseudomonadales</taxon>
        <taxon>Pseudomonadaceae</taxon>
        <taxon>Azorhizophilus</taxon>
    </lineage>
</organism>
<feature type="transmembrane region" description="Helical" evidence="3">
    <location>
        <begin position="167"/>
        <end position="189"/>
    </location>
</feature>
<feature type="domain" description="GGDEF" evidence="4">
    <location>
        <begin position="282"/>
        <end position="413"/>
    </location>
</feature>
<dbReference type="PANTHER" id="PTHR45138">
    <property type="entry name" value="REGULATORY COMPONENTS OF SENSORY TRANSDUCTION SYSTEM"/>
    <property type="match status" value="1"/>
</dbReference>
<feature type="transmembrane region" description="Helical" evidence="3">
    <location>
        <begin position="131"/>
        <end position="155"/>
    </location>
</feature>